<evidence type="ECO:0000256" key="1">
    <source>
        <dbReference type="ARBA" id="ARBA00004496"/>
    </source>
</evidence>
<dbReference type="PANTHER" id="PTHR32294:SF0">
    <property type="entry name" value="DNA POLYMERASE III SUBUNIT ALPHA"/>
    <property type="match status" value="1"/>
</dbReference>
<evidence type="ECO:0000256" key="5">
    <source>
        <dbReference type="ARBA" id="ARBA00022695"/>
    </source>
</evidence>
<dbReference type="Gene3D" id="1.10.150.870">
    <property type="match status" value="1"/>
</dbReference>
<dbReference type="InterPro" id="IPR003141">
    <property type="entry name" value="Pol/His_phosphatase_N"/>
</dbReference>
<keyword evidence="7" id="KW-0239">DNA-directed DNA polymerase</keyword>
<gene>
    <name evidence="10" type="ORF">FHS57_000011</name>
</gene>
<dbReference type="EMBL" id="JACIBY010000001">
    <property type="protein sequence ID" value="MBB3836029.1"/>
    <property type="molecule type" value="Genomic_DNA"/>
</dbReference>
<dbReference type="InterPro" id="IPR040982">
    <property type="entry name" value="DNA_pol3_finger"/>
</dbReference>
<dbReference type="SMART" id="SM00481">
    <property type="entry name" value="POLIIIAc"/>
    <property type="match status" value="1"/>
</dbReference>
<dbReference type="GO" id="GO:0003676">
    <property type="term" value="F:nucleic acid binding"/>
    <property type="evidence" value="ECO:0007669"/>
    <property type="project" value="InterPro"/>
</dbReference>
<dbReference type="CDD" id="cd04485">
    <property type="entry name" value="DnaE_OBF"/>
    <property type="match status" value="1"/>
</dbReference>
<keyword evidence="5 10" id="KW-0548">Nucleotidyltransferase</keyword>
<dbReference type="RefSeq" id="WP_183970834.1">
    <property type="nucleotide sequence ID" value="NZ_JACIBY010000001.1"/>
</dbReference>
<evidence type="ECO:0000256" key="8">
    <source>
        <dbReference type="ARBA" id="ARBA00049244"/>
    </source>
</evidence>
<comment type="catalytic activity">
    <reaction evidence="8">
        <text>DNA(n) + a 2'-deoxyribonucleoside 5'-triphosphate = DNA(n+1) + diphosphate</text>
        <dbReference type="Rhea" id="RHEA:22508"/>
        <dbReference type="Rhea" id="RHEA-COMP:17339"/>
        <dbReference type="Rhea" id="RHEA-COMP:17340"/>
        <dbReference type="ChEBI" id="CHEBI:33019"/>
        <dbReference type="ChEBI" id="CHEBI:61560"/>
        <dbReference type="ChEBI" id="CHEBI:173112"/>
        <dbReference type="EC" id="2.7.7.7"/>
    </reaction>
</comment>
<evidence type="ECO:0000313" key="11">
    <source>
        <dbReference type="Proteomes" id="UP000541352"/>
    </source>
</evidence>
<dbReference type="Pfam" id="PF17657">
    <property type="entry name" value="DNA_pol3_finger"/>
    <property type="match status" value="1"/>
</dbReference>
<comment type="caution">
    <text evidence="10">The sequence shown here is derived from an EMBL/GenBank/DDBJ whole genome shotgun (WGS) entry which is preliminary data.</text>
</comment>
<keyword evidence="4 10" id="KW-0808">Transferase</keyword>
<keyword evidence="11" id="KW-1185">Reference proteome</keyword>
<keyword evidence="6" id="KW-0235">DNA replication</keyword>
<dbReference type="SUPFAM" id="SSF89550">
    <property type="entry name" value="PHP domain-like"/>
    <property type="match status" value="1"/>
</dbReference>
<dbReference type="PANTHER" id="PTHR32294">
    <property type="entry name" value="DNA POLYMERASE III SUBUNIT ALPHA"/>
    <property type="match status" value="1"/>
</dbReference>
<dbReference type="GO" id="GO:0006260">
    <property type="term" value="P:DNA replication"/>
    <property type="evidence" value="ECO:0007669"/>
    <property type="project" value="UniProtKB-KW"/>
</dbReference>
<evidence type="ECO:0000256" key="3">
    <source>
        <dbReference type="ARBA" id="ARBA00019114"/>
    </source>
</evidence>
<dbReference type="Pfam" id="PF02811">
    <property type="entry name" value="PHP"/>
    <property type="match status" value="1"/>
</dbReference>
<organism evidence="10 11">
    <name type="scientific">Runella defluvii</name>
    <dbReference type="NCBI Taxonomy" id="370973"/>
    <lineage>
        <taxon>Bacteria</taxon>
        <taxon>Pseudomonadati</taxon>
        <taxon>Bacteroidota</taxon>
        <taxon>Cytophagia</taxon>
        <taxon>Cytophagales</taxon>
        <taxon>Spirosomataceae</taxon>
        <taxon>Runella</taxon>
    </lineage>
</organism>
<evidence type="ECO:0000256" key="2">
    <source>
        <dbReference type="ARBA" id="ARBA00012417"/>
    </source>
</evidence>
<dbReference type="Pfam" id="PF01336">
    <property type="entry name" value="tRNA_anti-codon"/>
    <property type="match status" value="1"/>
</dbReference>
<dbReference type="EC" id="2.7.7.7" evidence="2"/>
<feature type="domain" description="Polymerase/histidinol phosphatase N-terminal" evidence="9">
    <location>
        <begin position="4"/>
        <end position="71"/>
    </location>
</feature>
<dbReference type="GO" id="GO:0005737">
    <property type="term" value="C:cytoplasm"/>
    <property type="evidence" value="ECO:0007669"/>
    <property type="project" value="UniProtKB-SubCell"/>
</dbReference>
<dbReference type="InterPro" id="IPR029460">
    <property type="entry name" value="DNAPol_HHH"/>
</dbReference>
<evidence type="ECO:0000259" key="9">
    <source>
        <dbReference type="SMART" id="SM00481"/>
    </source>
</evidence>
<protein>
    <recommendedName>
        <fullName evidence="3">DNA polymerase III subunit alpha</fullName>
        <ecNumber evidence="2">2.7.7.7</ecNumber>
    </recommendedName>
</protein>
<dbReference type="InterPro" id="IPR016195">
    <property type="entry name" value="Pol/histidinol_Pase-like"/>
</dbReference>
<sequence length="1234" mass="139758">MQFSHLHCHTQYSLLDGAADIKKLFKKAKADDMPAIAITDHGNMFGVFEFVAEGHKQGIKPIVGCEFYLVEDRHKKQFTKEQKDVRRHQLLLAKNAEGYRNLAKLCSLGFIEGMYGKYPRIDKELLVKYHKGLIATTCCIGASVPQAIIKKGEEAGRQEFKWWLDLFGDDYYVEIQRHGIRDQIIANDALLKYAKEFNVKVICSNDSHYVEQDDANAHDILLCVNTGDKQSTPTNKDFDDENPMPKGTRFAFFNDEFYFKTKDEMLKTFSDLPESLDNTQEIVDKVELLKLNRDILLPNFPIPEEFKKHSISQMIEFNGKMKELTADVLNQWEYLKHWTFEGARKKYKEITPEVEERLNFELNTIKNMGFPGYFLIVADFIQAGRDMGVLIGPGRGSAAGSAVAYAIGITNIDPIKYDLLFERFLNPDRISMPDIDTDFDDEGRQRVIDYVVQKYGKNQVAQIITYGTMAAKSSIKDVARVMDLPLQEANAVVKLVPDKPTYNMNLDKVFKVPLEKMADVVTPDEVENLKRLREMLKGNDLTAKVLKEAQKLEGTVRNVGIHAAGIIIAPSDLTDLIPVSTSKESSLLITQYEGKIIEDAGVIKMDFLGLRNLTIIKEALRMIEANHGVKIDIDYIPLDDIKVFELFQRGETNAVFQFESDGMKKYMRELKPDRFEDLIAMNALYRPGPIAYIPNFINRKHGREKVEYDLPEMEEYLAETQGIATYQEQIMLLSQKLAGFSKGDADVLRKAMGKKQIEVLNKMKSKFIEGGKKNNLDEKKLDKVWTDWEAFASYAFNKSHSTCYAFVAYQTAYLKAHYPAEYMAAVLTSSLGNIEKITFFLEECKALGIPVLGPDVNESERRFGVNKRGEIRFGLGGIKGTGDAAVESIIEERTNNGPFKDLFDFMTRVNLRTVNKKTIESLAYAGAFDLFEEYHRAQYFTAADGEQQNLIEKLIKYANAVQADKSNAQASLFGGFGGSGADIAKPKAPIVEQWSDIERLRFEKDVVGFYISGHPLDMYRLELTNFCTCTLDKVMLTSEVTETSDTEEGDIPAVANVEIGGRPLLFGKDITVAGIVSSSQVRTTKTGNPFCIFKLEDYAGSMEMALFGEDFVKFSAYVQMGHFLFVKGKIQNRWKQEDQYEFKITSMQLLNEVREKLTKEIKLQLDLDMLDGVLVTKLNEAVQAYPGHCALTVSVVDHQSRTEVKLQSRTHRVAPTNEFFKLIESMGGVNFSVN</sequence>
<dbReference type="InterPro" id="IPR011708">
    <property type="entry name" value="DNA_pol3_alpha_NTPase_dom"/>
</dbReference>
<dbReference type="InterPro" id="IPR004013">
    <property type="entry name" value="PHP_dom"/>
</dbReference>
<evidence type="ECO:0000313" key="10">
    <source>
        <dbReference type="EMBL" id="MBB3836029.1"/>
    </source>
</evidence>
<dbReference type="GO" id="GO:0003887">
    <property type="term" value="F:DNA-directed DNA polymerase activity"/>
    <property type="evidence" value="ECO:0007669"/>
    <property type="project" value="UniProtKB-KW"/>
</dbReference>
<accession>A0A7W5ZHN8</accession>
<evidence type="ECO:0000256" key="6">
    <source>
        <dbReference type="ARBA" id="ARBA00022705"/>
    </source>
</evidence>
<dbReference type="Pfam" id="PF14579">
    <property type="entry name" value="HHH_6"/>
    <property type="match status" value="1"/>
</dbReference>
<dbReference type="CDD" id="cd12113">
    <property type="entry name" value="PHP_PolIIIA_DnaE3"/>
    <property type="match status" value="1"/>
</dbReference>
<dbReference type="NCBIfam" id="NF004226">
    <property type="entry name" value="PRK05673.1"/>
    <property type="match status" value="1"/>
</dbReference>
<dbReference type="GO" id="GO:0008408">
    <property type="term" value="F:3'-5' exonuclease activity"/>
    <property type="evidence" value="ECO:0007669"/>
    <property type="project" value="InterPro"/>
</dbReference>
<dbReference type="Gene3D" id="1.10.10.1600">
    <property type="entry name" value="Bacterial DNA polymerase III alpha subunit, thumb domain"/>
    <property type="match status" value="1"/>
</dbReference>
<dbReference type="SUPFAM" id="SSF160975">
    <property type="entry name" value="AF1531-like"/>
    <property type="match status" value="1"/>
</dbReference>
<dbReference type="InterPro" id="IPR004365">
    <property type="entry name" value="NA-bd_OB_tRNA"/>
</dbReference>
<reference evidence="10 11" key="1">
    <citation type="submission" date="2020-08" db="EMBL/GenBank/DDBJ databases">
        <title>Genomic Encyclopedia of Type Strains, Phase IV (KMG-IV): sequencing the most valuable type-strain genomes for metagenomic binning, comparative biology and taxonomic classification.</title>
        <authorList>
            <person name="Goeker M."/>
        </authorList>
    </citation>
    <scope>NUCLEOTIDE SEQUENCE [LARGE SCALE GENOMIC DNA]</scope>
    <source>
        <strain evidence="10 11">DSM 17976</strain>
    </source>
</reference>
<proteinExistence type="predicted"/>
<dbReference type="InterPro" id="IPR041931">
    <property type="entry name" value="DNA_pol3_alpha_thumb_dom"/>
</dbReference>
<evidence type="ECO:0000256" key="7">
    <source>
        <dbReference type="ARBA" id="ARBA00022932"/>
    </source>
</evidence>
<comment type="subcellular location">
    <subcellularLocation>
        <location evidence="1">Cytoplasm</location>
    </subcellularLocation>
</comment>
<dbReference type="Pfam" id="PF07733">
    <property type="entry name" value="DNA_pol3_alpha"/>
    <property type="match status" value="1"/>
</dbReference>
<dbReference type="Gene3D" id="2.40.50.140">
    <property type="entry name" value="Nucleic acid-binding proteins"/>
    <property type="match status" value="1"/>
</dbReference>
<dbReference type="Gene3D" id="3.20.20.140">
    <property type="entry name" value="Metal-dependent hydrolases"/>
    <property type="match status" value="1"/>
</dbReference>
<evidence type="ECO:0000256" key="4">
    <source>
        <dbReference type="ARBA" id="ARBA00022679"/>
    </source>
</evidence>
<dbReference type="InterPro" id="IPR004805">
    <property type="entry name" value="DnaE2/DnaE/PolC"/>
</dbReference>
<dbReference type="InterPro" id="IPR012340">
    <property type="entry name" value="NA-bd_OB-fold"/>
</dbReference>
<dbReference type="NCBIfam" id="TIGR00594">
    <property type="entry name" value="polc"/>
    <property type="match status" value="1"/>
</dbReference>
<dbReference type="Proteomes" id="UP000541352">
    <property type="component" value="Unassembled WGS sequence"/>
</dbReference>
<name>A0A7W5ZHN8_9BACT</name>
<dbReference type="AlphaFoldDB" id="A0A7W5ZHN8"/>